<proteinExistence type="predicted"/>
<reference evidence="1" key="1">
    <citation type="submission" date="2018-02" db="EMBL/GenBank/DDBJ databases">
        <title>Rhizophora mucronata_Transcriptome.</title>
        <authorList>
            <person name="Meera S.P."/>
            <person name="Sreeshan A."/>
            <person name="Augustine A."/>
        </authorList>
    </citation>
    <scope>NUCLEOTIDE SEQUENCE</scope>
    <source>
        <tissue evidence="1">Leaf</tissue>
    </source>
</reference>
<organism evidence="1">
    <name type="scientific">Rhizophora mucronata</name>
    <name type="common">Asiatic mangrove</name>
    <dbReference type="NCBI Taxonomy" id="61149"/>
    <lineage>
        <taxon>Eukaryota</taxon>
        <taxon>Viridiplantae</taxon>
        <taxon>Streptophyta</taxon>
        <taxon>Embryophyta</taxon>
        <taxon>Tracheophyta</taxon>
        <taxon>Spermatophyta</taxon>
        <taxon>Magnoliopsida</taxon>
        <taxon>eudicotyledons</taxon>
        <taxon>Gunneridae</taxon>
        <taxon>Pentapetalae</taxon>
        <taxon>rosids</taxon>
        <taxon>fabids</taxon>
        <taxon>Malpighiales</taxon>
        <taxon>Rhizophoraceae</taxon>
        <taxon>Rhizophora</taxon>
    </lineage>
</organism>
<protein>
    <submittedName>
        <fullName evidence="1">Uncharacterized protein</fullName>
    </submittedName>
</protein>
<name>A0A2P2NKR7_RHIMU</name>
<evidence type="ECO:0000313" key="1">
    <source>
        <dbReference type="EMBL" id="MBX43015.1"/>
    </source>
</evidence>
<dbReference type="AlphaFoldDB" id="A0A2P2NKR7"/>
<accession>A0A2P2NKR7</accession>
<dbReference type="EMBL" id="GGEC01062531">
    <property type="protein sequence ID" value="MBX43015.1"/>
    <property type="molecule type" value="Transcribed_RNA"/>
</dbReference>
<sequence length="24" mass="2779">MCCFWASCLFVSHKKCHLLHNLAS</sequence>